<proteinExistence type="predicted"/>
<protein>
    <recommendedName>
        <fullName evidence="4">PEFG-CTERM sorting domain-containing protein</fullName>
    </recommendedName>
</protein>
<dbReference type="AlphaFoldDB" id="A0A2H1EGZ2"/>
<organism evidence="2 3">
    <name type="scientific">Nitrosotalea sinensis</name>
    <dbReference type="NCBI Taxonomy" id="1499975"/>
    <lineage>
        <taxon>Archaea</taxon>
        <taxon>Nitrososphaerota</taxon>
        <taxon>Nitrososphaeria</taxon>
        <taxon>Nitrosotaleales</taxon>
        <taxon>Nitrosotaleaceae</taxon>
        <taxon>Nitrosotalea</taxon>
    </lineage>
</organism>
<evidence type="ECO:0000256" key="1">
    <source>
        <dbReference type="SAM" id="Phobius"/>
    </source>
</evidence>
<reference evidence="3" key="1">
    <citation type="submission" date="2016-12" db="EMBL/GenBank/DDBJ databases">
        <authorList>
            <person name="Herbold C."/>
        </authorList>
    </citation>
    <scope>NUCLEOTIDE SEQUENCE [LARGE SCALE GENOMIC DNA]</scope>
</reference>
<dbReference type="Proteomes" id="UP000232412">
    <property type="component" value="Unassembled WGS sequence"/>
</dbReference>
<accession>A0A2H1EGZ2</accession>
<dbReference type="RefSeq" id="WP_101009648.1">
    <property type="nucleotide sequence ID" value="NZ_FRFC01000003.1"/>
</dbReference>
<sequence>MKKILAASCLAVFACTMMCLSNTPPVWAQTAPVDSQITVKIDKTRYNTGDIMIVSGSVKNVVSQIPLTLQILDPTNNLVHVEQILVTADGRFSLPLKIEGPLWRLPGQYTLIAQYGFKHVSATVQFDFEQKDIPVEGVFNVKDMSSGQNFDLNYTITGGTVKSIVIDPQDISLVVHLDAQYPGMLHLEIPRLLLDAKKTGNADESFLIFVDDDEVTSFQEEASDSQYRILDIPLVSGDSKIEIIGTQVVPEFGNISGMMFVLSVLLAIFLVPKIKTYQIHI</sequence>
<name>A0A2H1EGZ2_9ARCH</name>
<dbReference type="OrthoDB" id="11241at2157"/>
<evidence type="ECO:0000313" key="2">
    <source>
        <dbReference type="EMBL" id="SHO45480.1"/>
    </source>
</evidence>
<keyword evidence="1" id="KW-0472">Membrane</keyword>
<keyword evidence="1" id="KW-0812">Transmembrane</keyword>
<evidence type="ECO:0000313" key="3">
    <source>
        <dbReference type="Proteomes" id="UP000232412"/>
    </source>
</evidence>
<feature type="transmembrane region" description="Helical" evidence="1">
    <location>
        <begin position="252"/>
        <end position="271"/>
    </location>
</feature>
<gene>
    <name evidence="2" type="ORF">NSIN_20674</name>
</gene>
<dbReference type="PROSITE" id="PS51257">
    <property type="entry name" value="PROKAR_LIPOPROTEIN"/>
    <property type="match status" value="1"/>
</dbReference>
<evidence type="ECO:0008006" key="4">
    <source>
        <dbReference type="Google" id="ProtNLM"/>
    </source>
</evidence>
<keyword evidence="3" id="KW-1185">Reference proteome</keyword>
<keyword evidence="1" id="KW-1133">Transmembrane helix</keyword>
<dbReference type="EMBL" id="FRFC01000003">
    <property type="protein sequence ID" value="SHO45480.1"/>
    <property type="molecule type" value="Genomic_DNA"/>
</dbReference>